<dbReference type="SUPFAM" id="SSF52540">
    <property type="entry name" value="P-loop containing nucleoside triphosphate hydrolases"/>
    <property type="match status" value="1"/>
</dbReference>
<dbReference type="Gene3D" id="3.40.50.300">
    <property type="entry name" value="P-loop containing nucleotide triphosphate hydrolases"/>
    <property type="match status" value="1"/>
</dbReference>
<accession>D9I6F2</accession>
<dbReference type="InterPro" id="IPR023214">
    <property type="entry name" value="HAD_sf"/>
</dbReference>
<dbReference type="KEGG" id="vg:10323205"/>
<dbReference type="Pfam" id="PF13671">
    <property type="entry name" value="AAA_33"/>
    <property type="match status" value="1"/>
</dbReference>
<dbReference type="InterPro" id="IPR036412">
    <property type="entry name" value="HAD-like_sf"/>
</dbReference>
<keyword evidence="2" id="KW-0418">Kinase</keyword>
<dbReference type="SUPFAM" id="SSF56784">
    <property type="entry name" value="HAD-like"/>
    <property type="match status" value="1"/>
</dbReference>
<feature type="domain" description="Polynucleotide kinase PNKP phosphatase" evidence="1">
    <location>
        <begin position="166"/>
        <end position="306"/>
    </location>
</feature>
<protein>
    <submittedName>
        <fullName evidence="2">PseT polynucleotide 5'-kinase and 3'-phosphatase</fullName>
    </submittedName>
</protein>
<dbReference type="GeneID" id="10323205"/>
<evidence type="ECO:0000259" key="1">
    <source>
        <dbReference type="Pfam" id="PF25109"/>
    </source>
</evidence>
<dbReference type="GO" id="GO:0016301">
    <property type="term" value="F:kinase activity"/>
    <property type="evidence" value="ECO:0007669"/>
    <property type="project" value="UniProtKB-KW"/>
</dbReference>
<keyword evidence="3" id="KW-1185">Reference proteome</keyword>
<dbReference type="Gene3D" id="3.40.50.1000">
    <property type="entry name" value="HAD superfamily/HAD-like"/>
    <property type="match status" value="1"/>
</dbReference>
<name>D9I6F2_9CAUD</name>
<dbReference type="InterPro" id="IPR027417">
    <property type="entry name" value="P-loop_NTPase"/>
</dbReference>
<dbReference type="Pfam" id="PF25109">
    <property type="entry name" value="HAD_PNKP"/>
    <property type="match status" value="1"/>
</dbReference>
<dbReference type="EMBL" id="HM114315">
    <property type="protein sequence ID" value="ADJ19533.1"/>
    <property type="molecule type" value="Genomic_DNA"/>
</dbReference>
<keyword evidence="2" id="KW-0808">Transferase</keyword>
<evidence type="ECO:0000313" key="3">
    <source>
        <dbReference type="Proteomes" id="UP000000330"/>
    </source>
</evidence>
<gene>
    <name evidence="2" type="primary">pseT</name>
    <name evidence="2" type="ORF">Acj133p218</name>
</gene>
<dbReference type="InterPro" id="IPR056782">
    <property type="entry name" value="HAD_PNKP"/>
</dbReference>
<proteinExistence type="predicted"/>
<dbReference type="Proteomes" id="UP000000330">
    <property type="component" value="Segment"/>
</dbReference>
<organism evidence="2 3">
    <name type="scientific">Acinetobacter phage 133</name>
    <dbReference type="NCBI Taxonomy" id="2919552"/>
    <lineage>
        <taxon>Viruses</taxon>
        <taxon>Duplodnaviria</taxon>
        <taxon>Heunggongvirae</taxon>
        <taxon>Uroviricota</taxon>
        <taxon>Caudoviricetes</taxon>
        <taxon>Pantevenvirales</taxon>
        <taxon>Straboviridae</taxon>
        <taxon>Tevenvirinae</taxon>
        <taxon>Centumtrigintavirus</taxon>
        <taxon>Centumtrigintavirus cv133</taxon>
        <taxon>Acinetobacter virus 133</taxon>
    </lineage>
</organism>
<evidence type="ECO:0000313" key="2">
    <source>
        <dbReference type="EMBL" id="ADJ19533.1"/>
    </source>
</evidence>
<dbReference type="RefSeq" id="YP_004300799.1">
    <property type="nucleotide sequence ID" value="NC_015250.1"/>
</dbReference>
<reference evidence="2 3" key="1">
    <citation type="journal article" date="2010" name="Virol. J.">
        <title>Genomes of the T4-related bacteriophages as windows on microbial genome evolution.</title>
        <authorList>
            <person name="Petrov V.M."/>
            <person name="Ratnayaka S."/>
            <person name="Nolan J.M."/>
            <person name="Miller E.S."/>
            <person name="Karam J.D."/>
        </authorList>
    </citation>
    <scope>NUCLEOTIDE SEQUENCE [LARGE SCALE GENOMIC DNA]</scope>
    <source>
        <strain evidence="2">Acj133</strain>
    </source>
</reference>
<sequence length="306" mass="35156">MKKVILTVGAPGSGKSTWAKEQAATSKGGARVVVLNRDNLRSMLAGENVYKYSRANEKTVTQMMRDTLTTLLLDQSVSTIIIADTNLNESTRKDYAAYVDDYIQATGTQVLFIEKPFQETWITLEKRNLKRGDKAVPKPVLRDMYLKMQKYMGDHKQYTPSGDLQKAVIFDLDGTLANNDHRGAFAYEHLGKDTPIEFVVNLARMYKQNEYEIICVSGRNAGDAEQHDKHWHATAQWLSDHKIPWDVLFMRGWNDNRADDIVKEEIFWNKISHLWDVELAVDDRDRVCEMWRRIGVNCAQVNFGEF</sequence>